<dbReference type="AlphaFoldDB" id="A0A212RW74"/>
<dbReference type="EMBL" id="FYEH01000016">
    <property type="protein sequence ID" value="SNB76984.1"/>
    <property type="molecule type" value="Genomic_DNA"/>
</dbReference>
<dbReference type="OrthoDB" id="5801444at2"/>
<evidence type="ECO:0000313" key="4">
    <source>
        <dbReference type="Proteomes" id="UP000197065"/>
    </source>
</evidence>
<protein>
    <submittedName>
        <fullName evidence="3">Uncharacterized protein</fullName>
    </submittedName>
</protein>
<feature type="signal peptide" evidence="2">
    <location>
        <begin position="1"/>
        <end position="32"/>
    </location>
</feature>
<reference evidence="3 4" key="1">
    <citation type="submission" date="2017-06" db="EMBL/GenBank/DDBJ databases">
        <authorList>
            <person name="Kim H.J."/>
            <person name="Triplett B.A."/>
        </authorList>
    </citation>
    <scope>NUCLEOTIDE SEQUENCE [LARGE SCALE GENOMIC DNA]</scope>
    <source>
        <strain evidence="3 4">B29T1</strain>
    </source>
</reference>
<keyword evidence="2" id="KW-0732">Signal</keyword>
<keyword evidence="4" id="KW-1185">Reference proteome</keyword>
<feature type="compositionally biased region" description="Low complexity" evidence="1">
    <location>
        <begin position="35"/>
        <end position="45"/>
    </location>
</feature>
<sequence>MSGLNQAISTRSRLTAVMLMAALSLGGVPALAEEAGAPPATTAAPDEPPPPDPASVTTHLFARNLMSSVQKPAHFVYDVARLSKGEAPVKGHILMDVREIGQDGVKSVYFKTDGGFGPFDFGPVQASSQNPVVIVYLQDDVVRLQRLTGGSQQYFRNRIRAAFNGPARIEPVEVSYKDRKFTGERMTILPFAGDEHLKEHPEIKEKSYSFTVVPDLPGGIYSIAAQVPNPSGGAPVEDGSITLTDMTPVE</sequence>
<evidence type="ECO:0000256" key="1">
    <source>
        <dbReference type="SAM" id="MobiDB-lite"/>
    </source>
</evidence>
<organism evidence="3 4">
    <name type="scientific">Arboricoccus pini</name>
    <dbReference type="NCBI Taxonomy" id="1963835"/>
    <lineage>
        <taxon>Bacteria</taxon>
        <taxon>Pseudomonadati</taxon>
        <taxon>Pseudomonadota</taxon>
        <taxon>Alphaproteobacteria</taxon>
        <taxon>Geminicoccales</taxon>
        <taxon>Geminicoccaceae</taxon>
        <taxon>Arboricoccus</taxon>
    </lineage>
</organism>
<feature type="chain" id="PRO_5012397427" evidence="2">
    <location>
        <begin position="33"/>
        <end position="250"/>
    </location>
</feature>
<proteinExistence type="predicted"/>
<gene>
    <name evidence="3" type="ORF">SAMN07250955_1167</name>
</gene>
<evidence type="ECO:0000256" key="2">
    <source>
        <dbReference type="SAM" id="SignalP"/>
    </source>
</evidence>
<feature type="compositionally biased region" description="Polar residues" evidence="1">
    <location>
        <begin position="241"/>
        <end position="250"/>
    </location>
</feature>
<evidence type="ECO:0000313" key="3">
    <source>
        <dbReference type="EMBL" id="SNB76984.1"/>
    </source>
</evidence>
<dbReference type="Proteomes" id="UP000197065">
    <property type="component" value="Unassembled WGS sequence"/>
</dbReference>
<feature type="region of interest" description="Disordered" evidence="1">
    <location>
        <begin position="231"/>
        <end position="250"/>
    </location>
</feature>
<name>A0A212RW74_9PROT</name>
<feature type="region of interest" description="Disordered" evidence="1">
    <location>
        <begin position="35"/>
        <end position="54"/>
    </location>
</feature>
<accession>A0A212RW74</accession>
<dbReference type="RefSeq" id="WP_088562677.1">
    <property type="nucleotide sequence ID" value="NZ_FYEH01000016.1"/>
</dbReference>